<keyword evidence="6" id="KW-1185">Reference proteome</keyword>
<feature type="domain" description="Carboxylesterase type B" evidence="4">
    <location>
        <begin position="30"/>
        <end position="191"/>
    </location>
</feature>
<comment type="caution">
    <text evidence="5">The sequence shown here is derived from an EMBL/GenBank/DDBJ whole genome shotgun (WGS) entry which is preliminary data.</text>
</comment>
<sequence length="421" mass="46501">MNLRQFVKGRGFNSHSPPTQLINGTYNSTQSFDFCPQRTANGTEDCLYLGLYGRPWTRGQPLKPVVVVYFGGGFIQGGGSFDIPPAGYPVLNVSTESDFIFVYPNYRVNAFGFLPGKEIAEDPYSDLNVGLLDQQYALEWVQKHISRFGGNPANVSIWGQSAGAGSVVAQVVANGGRTEPKLFNKALASSPFWPKTYSQATREAKVNIDYGFGMYNLHEGENFVPPGLQNVMNTASPGSPAYNSSLLSFEVWLKGYLPFMSPRHLGRVQQLYPAVSSAEELPLYNTTYVRAGQIYRDTVLACPALWMAKASHKHSYLGEYTIDPARHGSDTQWWNRVNVVQQTPGLDHFIYEGFAGAFASFFETGDPNAYKVTNSSTPGVPELRLKNEDFVMDADGFDDVAVGHLETRCAFWRSVAGEIPI</sequence>
<reference evidence="5 6" key="1">
    <citation type="submission" date="2017-03" db="EMBL/GenBank/DDBJ databases">
        <title>Genomes of endolithic fungi from Antarctica.</title>
        <authorList>
            <person name="Coleine C."/>
            <person name="Masonjones S."/>
            <person name="Stajich J.E."/>
        </authorList>
    </citation>
    <scope>NUCLEOTIDE SEQUENCE [LARGE SCALE GENOMIC DNA]</scope>
    <source>
        <strain evidence="5 6">CCFEE 6315</strain>
    </source>
</reference>
<name>A0A4U0U9H3_9PEZI</name>
<dbReference type="Proteomes" id="UP000308549">
    <property type="component" value="Unassembled WGS sequence"/>
</dbReference>
<keyword evidence="2 3" id="KW-0378">Hydrolase</keyword>
<organism evidence="5 6">
    <name type="scientific">Salinomyces thailandicus</name>
    <dbReference type="NCBI Taxonomy" id="706561"/>
    <lineage>
        <taxon>Eukaryota</taxon>
        <taxon>Fungi</taxon>
        <taxon>Dikarya</taxon>
        <taxon>Ascomycota</taxon>
        <taxon>Pezizomycotina</taxon>
        <taxon>Dothideomycetes</taxon>
        <taxon>Dothideomycetidae</taxon>
        <taxon>Mycosphaerellales</taxon>
        <taxon>Teratosphaeriaceae</taxon>
        <taxon>Salinomyces</taxon>
    </lineage>
</organism>
<evidence type="ECO:0000313" key="6">
    <source>
        <dbReference type="Proteomes" id="UP000308549"/>
    </source>
</evidence>
<dbReference type="InterPro" id="IPR002018">
    <property type="entry name" value="CarbesteraseB"/>
</dbReference>
<evidence type="ECO:0000256" key="2">
    <source>
        <dbReference type="ARBA" id="ARBA00022801"/>
    </source>
</evidence>
<evidence type="ECO:0000256" key="3">
    <source>
        <dbReference type="RuleBase" id="RU361235"/>
    </source>
</evidence>
<dbReference type="PROSITE" id="PS00122">
    <property type="entry name" value="CARBOXYLESTERASE_B_1"/>
    <property type="match status" value="1"/>
</dbReference>
<comment type="similarity">
    <text evidence="1 3">Belongs to the type-B carboxylesterase/lipase family.</text>
</comment>
<dbReference type="InterPro" id="IPR019826">
    <property type="entry name" value="Carboxylesterase_B_AS"/>
</dbReference>
<dbReference type="EC" id="3.1.1.-" evidence="3"/>
<dbReference type="InterPro" id="IPR050309">
    <property type="entry name" value="Type-B_Carboxylest/Lipase"/>
</dbReference>
<evidence type="ECO:0000259" key="4">
    <source>
        <dbReference type="Pfam" id="PF00135"/>
    </source>
</evidence>
<dbReference type="PANTHER" id="PTHR11559">
    <property type="entry name" value="CARBOXYLESTERASE"/>
    <property type="match status" value="1"/>
</dbReference>
<dbReference type="EMBL" id="NAJL01000006">
    <property type="protein sequence ID" value="TKA31993.1"/>
    <property type="molecule type" value="Genomic_DNA"/>
</dbReference>
<dbReference type="AlphaFoldDB" id="A0A4U0U9H3"/>
<dbReference type="InterPro" id="IPR029058">
    <property type="entry name" value="AB_hydrolase_fold"/>
</dbReference>
<dbReference type="Gene3D" id="3.40.50.1820">
    <property type="entry name" value="alpha/beta hydrolase"/>
    <property type="match status" value="2"/>
</dbReference>
<gene>
    <name evidence="5" type="ORF">B0A50_01238</name>
</gene>
<dbReference type="GO" id="GO:0016787">
    <property type="term" value="F:hydrolase activity"/>
    <property type="evidence" value="ECO:0007669"/>
    <property type="project" value="UniProtKB-KW"/>
</dbReference>
<dbReference type="SUPFAM" id="SSF53474">
    <property type="entry name" value="alpha/beta-Hydrolases"/>
    <property type="match status" value="1"/>
</dbReference>
<accession>A0A4U0U9H3</accession>
<dbReference type="OrthoDB" id="408631at2759"/>
<protein>
    <recommendedName>
        <fullName evidence="3">Carboxylic ester hydrolase</fullName>
        <ecNumber evidence="3">3.1.1.-</ecNumber>
    </recommendedName>
</protein>
<proteinExistence type="inferred from homology"/>
<evidence type="ECO:0000256" key="1">
    <source>
        <dbReference type="ARBA" id="ARBA00005964"/>
    </source>
</evidence>
<dbReference type="Pfam" id="PF00135">
    <property type="entry name" value="COesterase"/>
    <property type="match status" value="1"/>
</dbReference>
<evidence type="ECO:0000313" key="5">
    <source>
        <dbReference type="EMBL" id="TKA31993.1"/>
    </source>
</evidence>